<dbReference type="Pfam" id="PF00512">
    <property type="entry name" value="HisKA"/>
    <property type="match status" value="1"/>
</dbReference>
<keyword evidence="6" id="KW-0902">Two-component regulatory system</keyword>
<dbReference type="InterPro" id="IPR004358">
    <property type="entry name" value="Sig_transdc_His_kin-like_C"/>
</dbReference>
<dbReference type="SMART" id="SM00388">
    <property type="entry name" value="HisKA"/>
    <property type="match status" value="1"/>
</dbReference>
<feature type="transmembrane region" description="Helical" evidence="8">
    <location>
        <begin position="181"/>
        <end position="203"/>
    </location>
</feature>
<keyword evidence="8" id="KW-1133">Transmembrane helix</keyword>
<dbReference type="Pfam" id="PF02518">
    <property type="entry name" value="HATPase_c"/>
    <property type="match status" value="1"/>
</dbReference>
<evidence type="ECO:0000256" key="1">
    <source>
        <dbReference type="ARBA" id="ARBA00000085"/>
    </source>
</evidence>
<dbReference type="Gene3D" id="3.30.565.10">
    <property type="entry name" value="Histidine kinase-like ATPase, C-terminal domain"/>
    <property type="match status" value="1"/>
</dbReference>
<dbReference type="InterPro" id="IPR003661">
    <property type="entry name" value="HisK_dim/P_dom"/>
</dbReference>
<keyword evidence="8" id="KW-0472">Membrane</keyword>
<evidence type="ECO:0000256" key="6">
    <source>
        <dbReference type="ARBA" id="ARBA00023012"/>
    </source>
</evidence>
<dbReference type="PRINTS" id="PR00344">
    <property type="entry name" value="BCTRLSENSOR"/>
</dbReference>
<dbReference type="AlphaFoldDB" id="A0A4V2NL90"/>
<evidence type="ECO:0000256" key="5">
    <source>
        <dbReference type="ARBA" id="ARBA00022777"/>
    </source>
</evidence>
<keyword evidence="5 10" id="KW-0418">Kinase</keyword>
<dbReference type="PANTHER" id="PTHR43711">
    <property type="entry name" value="TWO-COMPONENT HISTIDINE KINASE"/>
    <property type="match status" value="1"/>
</dbReference>
<name>A0A4V2NL90_9GAMM</name>
<dbReference type="SUPFAM" id="SSF47384">
    <property type="entry name" value="Homodimeric domain of signal transducing histidine kinase"/>
    <property type="match status" value="1"/>
</dbReference>
<dbReference type="GO" id="GO:0000155">
    <property type="term" value="F:phosphorelay sensor kinase activity"/>
    <property type="evidence" value="ECO:0007669"/>
    <property type="project" value="InterPro"/>
</dbReference>
<dbReference type="EC" id="2.7.13.3" evidence="2"/>
<feature type="domain" description="Histidine kinase" evidence="9">
    <location>
        <begin position="293"/>
        <end position="505"/>
    </location>
</feature>
<feature type="region of interest" description="Disordered" evidence="7">
    <location>
        <begin position="1"/>
        <end position="36"/>
    </location>
</feature>
<dbReference type="InterPro" id="IPR036097">
    <property type="entry name" value="HisK_dim/P_sf"/>
</dbReference>
<dbReference type="SMART" id="SM00387">
    <property type="entry name" value="HATPase_c"/>
    <property type="match status" value="1"/>
</dbReference>
<keyword evidence="3" id="KW-0597">Phosphoprotein</keyword>
<dbReference type="CDD" id="cd00082">
    <property type="entry name" value="HisKA"/>
    <property type="match status" value="1"/>
</dbReference>
<accession>A0A4V2NL90</accession>
<dbReference type="PANTHER" id="PTHR43711:SF31">
    <property type="entry name" value="HISTIDINE KINASE"/>
    <property type="match status" value="1"/>
</dbReference>
<dbReference type="SUPFAM" id="SSF55874">
    <property type="entry name" value="ATPase domain of HSP90 chaperone/DNA topoisomerase II/histidine kinase"/>
    <property type="match status" value="1"/>
</dbReference>
<comment type="catalytic activity">
    <reaction evidence="1">
        <text>ATP + protein L-histidine = ADP + protein N-phospho-L-histidine.</text>
        <dbReference type="EC" id="2.7.13.3"/>
    </reaction>
</comment>
<evidence type="ECO:0000313" key="10">
    <source>
        <dbReference type="EMBL" id="TCI07844.1"/>
    </source>
</evidence>
<keyword evidence="11" id="KW-1185">Reference proteome</keyword>
<keyword evidence="8" id="KW-0812">Transmembrane</keyword>
<feature type="transmembrane region" description="Helical" evidence="8">
    <location>
        <begin position="62"/>
        <end position="83"/>
    </location>
</feature>
<proteinExistence type="predicted"/>
<dbReference type="InterPro" id="IPR036890">
    <property type="entry name" value="HATPase_C_sf"/>
</dbReference>
<protein>
    <recommendedName>
        <fullName evidence="2">histidine kinase</fullName>
        <ecNumber evidence="2">2.7.13.3</ecNumber>
    </recommendedName>
</protein>
<dbReference type="Gene3D" id="1.10.287.130">
    <property type="match status" value="1"/>
</dbReference>
<dbReference type="PROSITE" id="PS50109">
    <property type="entry name" value="HIS_KIN"/>
    <property type="match status" value="1"/>
</dbReference>
<dbReference type="InterPro" id="IPR005467">
    <property type="entry name" value="His_kinase_dom"/>
</dbReference>
<gene>
    <name evidence="10" type="ORF">EZM97_24510</name>
</gene>
<evidence type="ECO:0000256" key="4">
    <source>
        <dbReference type="ARBA" id="ARBA00022679"/>
    </source>
</evidence>
<reference evidence="10 11" key="1">
    <citation type="submission" date="2019-02" db="EMBL/GenBank/DDBJ databases">
        <title>Dyella amyloliquefaciens sp. nov., isolated from forest soil.</title>
        <authorList>
            <person name="Gao Z.-H."/>
            <person name="Qiu L.-H."/>
        </authorList>
    </citation>
    <scope>NUCLEOTIDE SEQUENCE [LARGE SCALE GENOMIC DNA]</scope>
    <source>
        <strain evidence="10 11">KACC 12747</strain>
    </source>
</reference>
<dbReference type="EMBL" id="SJTG01000004">
    <property type="protein sequence ID" value="TCI07844.1"/>
    <property type="molecule type" value="Genomic_DNA"/>
</dbReference>
<sequence length="526" mass="57890">MRAAPNAHHGKRPFMTTSCREAVPPSSASTSLKASGPGWTAYRVRERGEPMRRRLPSLQRRLFLDAVLPCALAALALVAALTFQVAHNQAERHDTQMELRIEHLASALAGGVIASPQPILDDAIRDDLLYIELHQADGRHWASGVTPTGTAVGTFRRELPSADGTMLALHVDVDLMPLRKAQTVTCLLGALCGIGVVLLTWLANGSLRRHLVLPLERVRTVLDDRMHERPPSTTVPVETEEFAQIRHTLAKLADRWKPRSAPASNGELDMQDTAELTRQTQGANRAKSRFIALVNHHFRQPLQALQLFTASLHPGFDTEQEQTISQMRHSIGSMTRLLDALLEISRLDAGVVGVKPVEFSAAELFLHDRTMLSEEAARRGVVLVWRGSHHRLHGDADLAATLLLHLASNAIANAPEGRVLIAARRRGNAIRIEVRDNGPGIAPDQQQNIFEEFVQLPATESQRRDGYGLGLAIGDRVARLLGTRIGLRSEPGYGSVFWFDLPQSPVAERRRTPRGVPGPTIWRHAG</sequence>
<dbReference type="Proteomes" id="UP000291822">
    <property type="component" value="Unassembled WGS sequence"/>
</dbReference>
<comment type="caution">
    <text evidence="10">The sequence shown here is derived from an EMBL/GenBank/DDBJ whole genome shotgun (WGS) entry which is preliminary data.</text>
</comment>
<dbReference type="InterPro" id="IPR050736">
    <property type="entry name" value="Sensor_HK_Regulatory"/>
</dbReference>
<organism evidence="10 11">
    <name type="scientific">Dyella soli</name>
    <dbReference type="NCBI Taxonomy" id="522319"/>
    <lineage>
        <taxon>Bacteria</taxon>
        <taxon>Pseudomonadati</taxon>
        <taxon>Pseudomonadota</taxon>
        <taxon>Gammaproteobacteria</taxon>
        <taxon>Lysobacterales</taxon>
        <taxon>Rhodanobacteraceae</taxon>
        <taxon>Dyella</taxon>
    </lineage>
</organism>
<evidence type="ECO:0000256" key="8">
    <source>
        <dbReference type="SAM" id="Phobius"/>
    </source>
</evidence>
<evidence type="ECO:0000256" key="7">
    <source>
        <dbReference type="SAM" id="MobiDB-lite"/>
    </source>
</evidence>
<evidence type="ECO:0000259" key="9">
    <source>
        <dbReference type="PROSITE" id="PS50109"/>
    </source>
</evidence>
<evidence type="ECO:0000313" key="11">
    <source>
        <dbReference type="Proteomes" id="UP000291822"/>
    </source>
</evidence>
<evidence type="ECO:0000256" key="2">
    <source>
        <dbReference type="ARBA" id="ARBA00012438"/>
    </source>
</evidence>
<evidence type="ECO:0000256" key="3">
    <source>
        <dbReference type="ARBA" id="ARBA00022553"/>
    </source>
</evidence>
<keyword evidence="4" id="KW-0808">Transferase</keyword>
<dbReference type="InterPro" id="IPR003594">
    <property type="entry name" value="HATPase_dom"/>
</dbReference>